<dbReference type="PROSITE" id="PS50088">
    <property type="entry name" value="ANK_REPEAT"/>
    <property type="match status" value="2"/>
</dbReference>
<accession>A0A1I8IK52</accession>
<reference evidence="5" key="1">
    <citation type="submission" date="2016-11" db="UniProtKB">
        <authorList>
            <consortium name="WormBaseParasite"/>
        </authorList>
    </citation>
    <scope>IDENTIFICATION</scope>
</reference>
<evidence type="ECO:0000313" key="4">
    <source>
        <dbReference type="Proteomes" id="UP000095280"/>
    </source>
</evidence>
<feature type="repeat" description="ANK" evidence="3">
    <location>
        <begin position="325"/>
        <end position="357"/>
    </location>
</feature>
<dbReference type="WBParaSite" id="maker-uti_cns_0013168-snap-gene-0.2-mRNA-1">
    <property type="protein sequence ID" value="maker-uti_cns_0013168-snap-gene-0.2-mRNA-1"/>
    <property type="gene ID" value="maker-uti_cns_0013168-snap-gene-0.2"/>
</dbReference>
<evidence type="ECO:0000256" key="1">
    <source>
        <dbReference type="ARBA" id="ARBA00022737"/>
    </source>
</evidence>
<protein>
    <submittedName>
        <fullName evidence="5">ANK_REP_REGION domain-containing protein</fullName>
    </submittedName>
</protein>
<dbReference type="InterPro" id="IPR002110">
    <property type="entry name" value="Ankyrin_rpt"/>
</dbReference>
<keyword evidence="1" id="KW-0677">Repeat</keyword>
<evidence type="ECO:0000313" key="5">
    <source>
        <dbReference type="WBParaSite" id="maker-uti_cns_0013168-snap-gene-0.2-mRNA-1"/>
    </source>
</evidence>
<dbReference type="SUPFAM" id="SSF48403">
    <property type="entry name" value="Ankyrin repeat"/>
    <property type="match status" value="2"/>
</dbReference>
<dbReference type="Pfam" id="PF12796">
    <property type="entry name" value="Ank_2"/>
    <property type="match status" value="2"/>
</dbReference>
<dbReference type="AlphaFoldDB" id="A0A1I8IK52"/>
<dbReference type="InterPro" id="IPR036770">
    <property type="entry name" value="Ankyrin_rpt-contain_sf"/>
</dbReference>
<dbReference type="SMART" id="SM00248">
    <property type="entry name" value="ANK"/>
    <property type="match status" value="11"/>
</dbReference>
<sequence length="689" mass="72592">MSTTAAWNLLCHRLGRQGESQLRAEAAQAPDATDRDVRRRLAELLPDERARLTLRPDSGDHGLTGAHLLADLGLALTLQQVLQSVADARCPAAASADAKGRTPLHWAARAGHWPACKVLLDSGGTCMTALDSRGRTPLDLAVSGGHAELLEAAFNQNDSWRRFLSRQRDFKGRTALHAACRAKSTSKGDGGGAQVLELLLRRLEAPEKLARFLDEARGWPAGFYAAERGDVACLRMLASRPDTQLAGLIQRAEDGRSLLHAAAQGGSVEAFEFGVSLGLDPSSLVADEGETPAHDCARVGHAELLRRLLDGDTGGALIGAAERRGGQTLLHCAAESNSLEAARALIEAGHPLDALDDWGRTPAEAARVVGSHDVAEAIEAELSAAAATPELHAAVLTEAAPDDQDCDPAAGVVEVLQSLEGDERRRRLWQRDEAGLTAAHVAAEAGSVGALAQLLTAEPRLLRALTPRRETLLYLALKCVKDEARDATVQRLLDWGVRTDVADVNGITALRLAAHKGLSGAFDAISTACGGLRAACNRECVFDSGVGGVGKQRGSLLHLAAAGGSVHIVQRLLALRIPAFDPFLARDAKGRLPVHWAARAGSADCLACLLRLEIAAGRAAPQPPSLHHLAMRSGSEQAVAVLDRLRVPALRLDSRGRSLLHSAAAGGSEGLVKRLLDTPAAALKQSLTA</sequence>
<feature type="repeat" description="ANK" evidence="3">
    <location>
        <begin position="99"/>
        <end position="123"/>
    </location>
</feature>
<dbReference type="PANTHER" id="PTHR24198:SF165">
    <property type="entry name" value="ANKYRIN REPEAT-CONTAINING PROTEIN-RELATED"/>
    <property type="match status" value="1"/>
</dbReference>
<keyword evidence="4" id="KW-1185">Reference proteome</keyword>
<dbReference type="Gene3D" id="1.25.40.20">
    <property type="entry name" value="Ankyrin repeat-containing domain"/>
    <property type="match status" value="4"/>
</dbReference>
<dbReference type="PANTHER" id="PTHR24198">
    <property type="entry name" value="ANKYRIN REPEAT AND PROTEIN KINASE DOMAIN-CONTAINING PROTEIN"/>
    <property type="match status" value="1"/>
</dbReference>
<proteinExistence type="predicted"/>
<keyword evidence="2 3" id="KW-0040">ANK repeat</keyword>
<dbReference type="PROSITE" id="PS50297">
    <property type="entry name" value="ANK_REP_REGION"/>
    <property type="match status" value="2"/>
</dbReference>
<dbReference type="Proteomes" id="UP000095280">
    <property type="component" value="Unplaced"/>
</dbReference>
<evidence type="ECO:0000256" key="2">
    <source>
        <dbReference type="ARBA" id="ARBA00023043"/>
    </source>
</evidence>
<name>A0A1I8IK52_9PLAT</name>
<organism evidence="4 5">
    <name type="scientific">Macrostomum lignano</name>
    <dbReference type="NCBI Taxonomy" id="282301"/>
    <lineage>
        <taxon>Eukaryota</taxon>
        <taxon>Metazoa</taxon>
        <taxon>Spiralia</taxon>
        <taxon>Lophotrochozoa</taxon>
        <taxon>Platyhelminthes</taxon>
        <taxon>Rhabditophora</taxon>
        <taxon>Macrostomorpha</taxon>
        <taxon>Macrostomida</taxon>
        <taxon>Macrostomidae</taxon>
        <taxon>Macrostomum</taxon>
    </lineage>
</organism>
<evidence type="ECO:0000256" key="3">
    <source>
        <dbReference type="PROSITE-ProRule" id="PRU00023"/>
    </source>
</evidence>